<name>A0A378MU43_MANHA</name>
<dbReference type="RefSeq" id="WP_020824134.1">
    <property type="nucleotide sequence ID" value="NZ_CP017484.1"/>
</dbReference>
<accession>A0A378MU43</accession>
<dbReference type="EMBL" id="UGPL01000006">
    <property type="protein sequence ID" value="STY66948.1"/>
    <property type="molecule type" value="Genomic_DNA"/>
</dbReference>
<dbReference type="STRING" id="75985.WC39_05570"/>
<reference evidence="5 6" key="1">
    <citation type="submission" date="2018-06" db="EMBL/GenBank/DDBJ databases">
        <authorList>
            <consortium name="Pathogen Informatics"/>
            <person name="Doyle S."/>
        </authorList>
    </citation>
    <scope>NUCLEOTIDE SEQUENCE [LARGE SCALE GENOMIC DNA]</scope>
    <source>
        <strain evidence="2 6">NCTC10638</strain>
        <strain evidence="1 5">NCTC9380</strain>
    </source>
</reference>
<proteinExistence type="predicted"/>
<evidence type="ECO:0000313" key="4">
    <source>
        <dbReference type="EMBL" id="STY66948.1"/>
    </source>
</evidence>
<dbReference type="Proteomes" id="UP000254031">
    <property type="component" value="Unassembled WGS sequence"/>
</dbReference>
<dbReference type="EMBL" id="UGPL01000006">
    <property type="protein sequence ID" value="STY65290.1"/>
    <property type="molecule type" value="Genomic_DNA"/>
</dbReference>
<dbReference type="Proteomes" id="UP000254802">
    <property type="component" value="Unassembled WGS sequence"/>
</dbReference>
<dbReference type="EMBL" id="UGPL01000004">
    <property type="protein sequence ID" value="STY58710.1"/>
    <property type="molecule type" value="Genomic_DNA"/>
</dbReference>
<dbReference type="AlphaFoldDB" id="A0A378MU43"/>
<evidence type="ECO:0000313" key="1">
    <source>
        <dbReference type="EMBL" id="STY58710.1"/>
    </source>
</evidence>
<evidence type="ECO:0000313" key="6">
    <source>
        <dbReference type="Proteomes" id="UP000254802"/>
    </source>
</evidence>
<organism evidence="1 5">
    <name type="scientific">Mannheimia haemolytica</name>
    <name type="common">Pasteurella haemolytica</name>
    <dbReference type="NCBI Taxonomy" id="75985"/>
    <lineage>
        <taxon>Bacteria</taxon>
        <taxon>Pseudomonadati</taxon>
        <taxon>Pseudomonadota</taxon>
        <taxon>Gammaproteobacteria</taxon>
        <taxon>Pasteurellales</taxon>
        <taxon>Pasteurellaceae</taxon>
        <taxon>Mannheimia</taxon>
    </lineage>
</organism>
<gene>
    <name evidence="2" type="ORF">NCTC10638_00942</name>
    <name evidence="1" type="ORF">NCTC9380_00132</name>
    <name evidence="3" type="ORF">NCTC9380_00551</name>
    <name evidence="4" type="ORF">NCTC9380_02280</name>
</gene>
<dbReference type="EMBL" id="UGPN01000002">
    <property type="protein sequence ID" value="STY59761.1"/>
    <property type="molecule type" value="Genomic_DNA"/>
</dbReference>
<evidence type="ECO:0000313" key="3">
    <source>
        <dbReference type="EMBL" id="STY65290.1"/>
    </source>
</evidence>
<evidence type="ECO:0000313" key="5">
    <source>
        <dbReference type="Proteomes" id="UP000254031"/>
    </source>
</evidence>
<evidence type="ECO:0000313" key="2">
    <source>
        <dbReference type="EMBL" id="STY59761.1"/>
    </source>
</evidence>
<protein>
    <submittedName>
        <fullName evidence="1">Uncharacterized protein</fullName>
    </submittedName>
</protein>
<sequence>MHIEDKIAWWLANGETGVSSKTMAFYLGYGIRPKIEGYPHDVSDFRRCFLLLETVPFLRNRIEKMAELGKVWAALAKEWHTLEALYNEEEGQIRCPKTYAKLREILEANEENVVRIGNVSISIGSTT</sequence>